<keyword evidence="3" id="KW-0862">Zinc</keyword>
<sequence length="237" mass="27270">MANSKKKVASSCGHYCCVPNCKNCGYSIDPRTGDRVRLHGFPRDPDWRKKWMINIKRKDLPDNKLGTHRDGCCKKQKSTAMKNKRETRSFCCIKNCSNHSKCMDPRTGKRIRLHRFPNLEKKRGNAALLGSKAGHCVLLSMVVCRIRIPWDLSIRLPDVDYQYQKGWYPSLSKEYRAPKDQRTLLLIAIWTIVYRVIYDAWLTIEERACSGFSIGVKHMKASLMKTITESGIASDIE</sequence>
<accession>R7URQ8</accession>
<reference evidence="8" key="1">
    <citation type="submission" date="2012-12" db="EMBL/GenBank/DDBJ databases">
        <authorList>
            <person name="Hellsten U."/>
            <person name="Grimwood J."/>
            <person name="Chapman J.A."/>
            <person name="Shapiro H."/>
            <person name="Aerts A."/>
            <person name="Otillar R.P."/>
            <person name="Terry A.Y."/>
            <person name="Boore J.L."/>
            <person name="Simakov O."/>
            <person name="Marletaz F."/>
            <person name="Cho S.-J."/>
            <person name="Edsinger-Gonzales E."/>
            <person name="Havlak P."/>
            <person name="Kuo D.-H."/>
            <person name="Larsson T."/>
            <person name="Lv J."/>
            <person name="Arendt D."/>
            <person name="Savage R."/>
            <person name="Osoegawa K."/>
            <person name="de Jong P."/>
            <person name="Lindberg D.R."/>
            <person name="Seaver E.C."/>
            <person name="Weisblat D.A."/>
            <person name="Putnam N.H."/>
            <person name="Grigoriev I.V."/>
            <person name="Rokhsar D.S."/>
        </authorList>
    </citation>
    <scope>NUCLEOTIDE SEQUENCE</scope>
    <source>
        <strain evidence="8">I ESC-2004</strain>
    </source>
</reference>
<dbReference type="EnsemblMetazoa" id="CapteT206967">
    <property type="protein sequence ID" value="CapteP206967"/>
    <property type="gene ID" value="CapteG206967"/>
</dbReference>
<reference evidence="6 8" key="2">
    <citation type="journal article" date="2013" name="Nature">
        <title>Insights into bilaterian evolution from three spiralian genomes.</title>
        <authorList>
            <person name="Simakov O."/>
            <person name="Marletaz F."/>
            <person name="Cho S.J."/>
            <person name="Edsinger-Gonzales E."/>
            <person name="Havlak P."/>
            <person name="Hellsten U."/>
            <person name="Kuo D.H."/>
            <person name="Larsson T."/>
            <person name="Lv J."/>
            <person name="Arendt D."/>
            <person name="Savage R."/>
            <person name="Osoegawa K."/>
            <person name="de Jong P."/>
            <person name="Grimwood J."/>
            <person name="Chapman J.A."/>
            <person name="Shapiro H."/>
            <person name="Aerts A."/>
            <person name="Otillar R.P."/>
            <person name="Terry A.Y."/>
            <person name="Boore J.L."/>
            <person name="Grigoriev I.V."/>
            <person name="Lindberg D.R."/>
            <person name="Seaver E.C."/>
            <person name="Weisblat D.A."/>
            <person name="Putnam N.H."/>
            <person name="Rokhsar D.S."/>
        </authorList>
    </citation>
    <scope>NUCLEOTIDE SEQUENCE</scope>
    <source>
        <strain evidence="6 8">I ESC-2004</strain>
    </source>
</reference>
<evidence type="ECO:0000313" key="7">
    <source>
        <dbReference type="EnsemblMetazoa" id="CapteP206967"/>
    </source>
</evidence>
<dbReference type="HOGENOM" id="CLU_1171591_0_0_1"/>
<dbReference type="EMBL" id="AMQN01001031">
    <property type="status" value="NOT_ANNOTATED_CDS"/>
    <property type="molecule type" value="Genomic_DNA"/>
</dbReference>
<keyword evidence="8" id="KW-1185">Reference proteome</keyword>
<keyword evidence="2" id="KW-0863">Zinc-finger</keyword>
<reference evidence="7" key="3">
    <citation type="submission" date="2015-06" db="UniProtKB">
        <authorList>
            <consortium name="EnsemblMetazoa"/>
        </authorList>
    </citation>
    <scope>IDENTIFICATION</scope>
</reference>
<dbReference type="GO" id="GO:0003677">
    <property type="term" value="F:DNA binding"/>
    <property type="evidence" value="ECO:0007669"/>
    <property type="project" value="UniProtKB-KW"/>
</dbReference>
<name>R7URQ8_CAPTE</name>
<dbReference type="Pfam" id="PF05485">
    <property type="entry name" value="THAP"/>
    <property type="match status" value="1"/>
</dbReference>
<evidence type="ECO:0000313" key="6">
    <source>
        <dbReference type="EMBL" id="ELU08895.1"/>
    </source>
</evidence>
<dbReference type="InterPro" id="IPR006612">
    <property type="entry name" value="THAP_Znf"/>
</dbReference>
<evidence type="ECO:0000256" key="4">
    <source>
        <dbReference type="ARBA" id="ARBA00023125"/>
    </source>
</evidence>
<organism evidence="6">
    <name type="scientific">Capitella teleta</name>
    <name type="common">Polychaete worm</name>
    <dbReference type="NCBI Taxonomy" id="283909"/>
    <lineage>
        <taxon>Eukaryota</taxon>
        <taxon>Metazoa</taxon>
        <taxon>Spiralia</taxon>
        <taxon>Lophotrochozoa</taxon>
        <taxon>Annelida</taxon>
        <taxon>Polychaeta</taxon>
        <taxon>Sedentaria</taxon>
        <taxon>Scolecida</taxon>
        <taxon>Capitellidae</taxon>
        <taxon>Capitella</taxon>
    </lineage>
</organism>
<dbReference type="EMBL" id="KB298688">
    <property type="protein sequence ID" value="ELU08895.1"/>
    <property type="molecule type" value="Genomic_DNA"/>
</dbReference>
<protein>
    <recommendedName>
        <fullName evidence="5">THAP-type domain-containing protein</fullName>
    </recommendedName>
</protein>
<evidence type="ECO:0000256" key="2">
    <source>
        <dbReference type="ARBA" id="ARBA00022771"/>
    </source>
</evidence>
<keyword evidence="1" id="KW-0479">Metal-binding</keyword>
<evidence type="ECO:0000256" key="3">
    <source>
        <dbReference type="ARBA" id="ARBA00022833"/>
    </source>
</evidence>
<dbReference type="SUPFAM" id="SSF57716">
    <property type="entry name" value="Glucocorticoid receptor-like (DNA-binding domain)"/>
    <property type="match status" value="1"/>
</dbReference>
<dbReference type="AlphaFoldDB" id="R7URQ8"/>
<proteinExistence type="predicted"/>
<keyword evidence="4" id="KW-0238">DNA-binding</keyword>
<feature type="domain" description="THAP-type" evidence="5">
    <location>
        <begin position="16"/>
        <end position="65"/>
    </location>
</feature>
<dbReference type="GO" id="GO:0008270">
    <property type="term" value="F:zinc ion binding"/>
    <property type="evidence" value="ECO:0007669"/>
    <property type="project" value="UniProtKB-KW"/>
</dbReference>
<evidence type="ECO:0000313" key="8">
    <source>
        <dbReference type="Proteomes" id="UP000014760"/>
    </source>
</evidence>
<gene>
    <name evidence="6" type="ORF">CAPTEDRAFT_206967</name>
</gene>
<evidence type="ECO:0000259" key="5">
    <source>
        <dbReference type="Pfam" id="PF05485"/>
    </source>
</evidence>
<evidence type="ECO:0000256" key="1">
    <source>
        <dbReference type="ARBA" id="ARBA00022723"/>
    </source>
</evidence>
<dbReference type="Proteomes" id="UP000014760">
    <property type="component" value="Unassembled WGS sequence"/>
</dbReference>